<evidence type="ECO:0000256" key="1">
    <source>
        <dbReference type="ARBA" id="ARBA00022723"/>
    </source>
</evidence>
<dbReference type="AlphaFoldDB" id="A0A364N145"/>
<dbReference type="Pfam" id="PF00264">
    <property type="entry name" value="Tyrosinase"/>
    <property type="match status" value="1"/>
</dbReference>
<dbReference type="GO" id="GO:0016491">
    <property type="term" value="F:oxidoreductase activity"/>
    <property type="evidence" value="ECO:0007669"/>
    <property type="project" value="InterPro"/>
</dbReference>
<dbReference type="STRING" id="183478.A0A364N145"/>
<organism evidence="5 6">
    <name type="scientific">Stemphylium lycopersici</name>
    <name type="common">Tomato gray leaf spot disease fungus</name>
    <name type="synonym">Thyrospora lycopersici</name>
    <dbReference type="NCBI Taxonomy" id="183478"/>
    <lineage>
        <taxon>Eukaryota</taxon>
        <taxon>Fungi</taxon>
        <taxon>Dikarya</taxon>
        <taxon>Ascomycota</taxon>
        <taxon>Pezizomycotina</taxon>
        <taxon>Dothideomycetes</taxon>
        <taxon>Pleosporomycetidae</taxon>
        <taxon>Pleosporales</taxon>
        <taxon>Pleosporineae</taxon>
        <taxon>Pleosporaceae</taxon>
        <taxon>Stemphylium</taxon>
    </lineage>
</organism>
<keyword evidence="1" id="KW-0479">Metal-binding</keyword>
<comment type="caution">
    <text evidence="5">The sequence shown here is derived from an EMBL/GenBank/DDBJ whole genome shotgun (WGS) entry which is preliminary data.</text>
</comment>
<evidence type="ECO:0000256" key="3">
    <source>
        <dbReference type="SAM" id="SignalP"/>
    </source>
</evidence>
<feature type="chain" id="PRO_5017074906" evidence="3">
    <location>
        <begin position="19"/>
        <end position="342"/>
    </location>
</feature>
<gene>
    <name evidence="5" type="ORF">DDE83_005735</name>
</gene>
<protein>
    <submittedName>
        <fullName evidence="5">Di-copper centre-containing protein</fullName>
    </submittedName>
</protein>
<dbReference type="InterPro" id="IPR050316">
    <property type="entry name" value="Tyrosinase/Hemocyanin"/>
</dbReference>
<dbReference type="PANTHER" id="PTHR11474:SF126">
    <property type="entry name" value="TYROSINASE-LIKE PROTEIN TYR-1-RELATED"/>
    <property type="match status" value="1"/>
</dbReference>
<dbReference type="Proteomes" id="UP000249619">
    <property type="component" value="Unassembled WGS sequence"/>
</dbReference>
<dbReference type="PANTHER" id="PTHR11474">
    <property type="entry name" value="TYROSINASE FAMILY MEMBER"/>
    <property type="match status" value="1"/>
</dbReference>
<evidence type="ECO:0000256" key="2">
    <source>
        <dbReference type="ARBA" id="ARBA00023008"/>
    </source>
</evidence>
<evidence type="ECO:0000313" key="5">
    <source>
        <dbReference type="EMBL" id="RAR08977.1"/>
    </source>
</evidence>
<keyword evidence="2" id="KW-0186">Copper</keyword>
<name>A0A364N145_STELY</name>
<dbReference type="InterPro" id="IPR008922">
    <property type="entry name" value="Di-copper_centre_dom_sf"/>
</dbReference>
<dbReference type="GO" id="GO:0046872">
    <property type="term" value="F:metal ion binding"/>
    <property type="evidence" value="ECO:0007669"/>
    <property type="project" value="UniProtKB-KW"/>
</dbReference>
<evidence type="ECO:0000313" key="6">
    <source>
        <dbReference type="Proteomes" id="UP000249619"/>
    </source>
</evidence>
<keyword evidence="3" id="KW-0732">Signal</keyword>
<sequence length="342" mass="37848">MVKLNLFVSLALASSAAAAALPAPVSSAKTCTNPIKRYEWKQLSIPQKREYIDAVLCMNKKQAISGINGTVDRFSDFQATHNVQTPDIHWVGHFTLWHRYFIAVYEKALREECGYTGGQPYWDWSLDAEPQNPASTRIFDSEIWQPDTGFGGNGYKVEVTPENNPYNVSGGTGGGCVMNGPFVEGKFTVNYPTPHCLKRDFVPPLINVWADPKNVQHVLDAPDYTAFARRLEGEPSFAPPGNIHGSGHFGVGGALGQAGNAENSPGEPIFYLHHGNIDRVYWDWQQKDLETRLHQVGGPILPFDYSGKNVTLDFEVQLGKLAPTVQLRDLLDTEGGTLCYTY</sequence>
<accession>A0A364N145</accession>
<dbReference type="SUPFAM" id="SSF48056">
    <property type="entry name" value="Di-copper centre-containing domain"/>
    <property type="match status" value="1"/>
</dbReference>
<evidence type="ECO:0000259" key="4">
    <source>
        <dbReference type="Pfam" id="PF00264"/>
    </source>
</evidence>
<feature type="domain" description="Tyrosinase copper-binding" evidence="4">
    <location>
        <begin position="72"/>
        <end position="287"/>
    </location>
</feature>
<proteinExistence type="predicted"/>
<dbReference type="PRINTS" id="PR00092">
    <property type="entry name" value="TYROSINASE"/>
</dbReference>
<dbReference type="EMBL" id="QGDH01000080">
    <property type="protein sequence ID" value="RAR08977.1"/>
    <property type="molecule type" value="Genomic_DNA"/>
</dbReference>
<reference evidence="6" key="1">
    <citation type="submission" date="2018-05" db="EMBL/GenBank/DDBJ databases">
        <title>Draft genome sequence of Stemphylium lycopersici strain CIDEFI 213.</title>
        <authorList>
            <person name="Medina R."/>
            <person name="Franco M.E.E."/>
            <person name="Lucentini C.G."/>
            <person name="Saparrat M.C.N."/>
            <person name="Balatti P.A."/>
        </authorList>
    </citation>
    <scope>NUCLEOTIDE SEQUENCE [LARGE SCALE GENOMIC DNA]</scope>
    <source>
        <strain evidence="6">CIDEFI 213</strain>
    </source>
</reference>
<feature type="signal peptide" evidence="3">
    <location>
        <begin position="1"/>
        <end position="18"/>
    </location>
</feature>
<dbReference type="InterPro" id="IPR002227">
    <property type="entry name" value="Tyrosinase_Cu-bd"/>
</dbReference>
<dbReference type="OrthoDB" id="6132182at2759"/>
<keyword evidence="6" id="KW-1185">Reference proteome</keyword>
<dbReference type="Gene3D" id="1.10.1280.10">
    <property type="entry name" value="Di-copper center containing domain from catechol oxidase"/>
    <property type="match status" value="1"/>
</dbReference>